<accession>A0A8J6LK91</accession>
<dbReference type="Pfam" id="PF07727">
    <property type="entry name" value="RVT_2"/>
    <property type="match status" value="1"/>
</dbReference>
<evidence type="ECO:0000256" key="5">
    <source>
        <dbReference type="ARBA" id="ARBA00022842"/>
    </source>
</evidence>
<dbReference type="Gene3D" id="3.30.420.10">
    <property type="entry name" value="Ribonuclease H-like superfamily/Ribonuclease H"/>
    <property type="match status" value="1"/>
</dbReference>
<dbReference type="GO" id="GO:0046872">
    <property type="term" value="F:metal ion binding"/>
    <property type="evidence" value="ECO:0007669"/>
    <property type="project" value="UniProtKB-KW"/>
</dbReference>
<dbReference type="AlphaFoldDB" id="A0A8J6LK91"/>
<keyword evidence="8" id="KW-0239">DNA-directed DNA polymerase</keyword>
<keyword evidence="7" id="KW-0695">RNA-directed DNA polymerase</keyword>
<sequence length="602" mass="69244">MRVNSLAGSRYFLIFIDDKSRWCEVYFIKKKSEVIKKFKEYKSLVEKKTEQKIKTVRSDNGTEYTSHYLKDFLKQEGIRHEKPGGDGQVLSTSFWAEAILTANHIRNRCPSRSLGGEIPFKMWTRRTPIVSYFRKFGTTAFALDKTPGKGKFDSRSKKCIFISVQSKAYSLWDPDVRKVIRSRDVTFTGRNQAENDFTDFIDEEIFKKNPENVIEFNVPETQKEDKEIPVIMKRGLGRPKKVLTGKRGRPRKLFNINEQEVESEEENHENEELHDVAGLIEFGDPQTVSEALSSPEAADWKKAMNAEYEALKRNKTWIIVDRPQGKKTVESRWVRTKLKKDGSVDRRKARLVAKGFTQKPGIDFNETFAPVARLGSIRLFMAIAVELGLQVHQLDFTSAYLNGEIYDILNEKESRKFRGNKVCLIRKALYGLKQSGRQLYKKLDEKLKQQKLKPLNSDPCVYINKEDGNIVIVVIYVDDLMVASDNPRKLQRLKSKLSKSFEMKDLGPLSFCLGIEFTQDVEKQLPCHNQGVTTPINPNEKLSKEMCPKTEEEKKAVEKLPYHICIWLFQLDQTSHTSSCSANSTQTLGNNTGELRNEYCGI</sequence>
<dbReference type="Pfam" id="PF00665">
    <property type="entry name" value="rve"/>
    <property type="match status" value="1"/>
</dbReference>
<dbReference type="InterPro" id="IPR001584">
    <property type="entry name" value="Integrase_cat-core"/>
</dbReference>
<keyword evidence="9" id="KW-0233">DNA recombination</keyword>
<keyword evidence="6" id="KW-0229">DNA integration</keyword>
<dbReference type="InterPro" id="IPR039537">
    <property type="entry name" value="Retrotran_Ty1/copia-like"/>
</dbReference>
<proteinExistence type="predicted"/>
<gene>
    <name evidence="12" type="ORF">GEV33_000753</name>
</gene>
<dbReference type="GO" id="GO:0003676">
    <property type="term" value="F:nucleic acid binding"/>
    <property type="evidence" value="ECO:0007669"/>
    <property type="project" value="InterPro"/>
</dbReference>
<dbReference type="GO" id="GO:0006310">
    <property type="term" value="P:DNA recombination"/>
    <property type="evidence" value="ECO:0007669"/>
    <property type="project" value="UniProtKB-KW"/>
</dbReference>
<evidence type="ECO:0000256" key="4">
    <source>
        <dbReference type="ARBA" id="ARBA00022801"/>
    </source>
</evidence>
<dbReference type="GO" id="GO:0003887">
    <property type="term" value="F:DNA-directed DNA polymerase activity"/>
    <property type="evidence" value="ECO:0007669"/>
    <property type="project" value="UniProtKB-KW"/>
</dbReference>
<dbReference type="InterPro" id="IPR036397">
    <property type="entry name" value="RNaseH_sf"/>
</dbReference>
<evidence type="ECO:0000313" key="13">
    <source>
        <dbReference type="Proteomes" id="UP000719412"/>
    </source>
</evidence>
<dbReference type="PROSITE" id="PS50994">
    <property type="entry name" value="INTEGRASE"/>
    <property type="match status" value="1"/>
</dbReference>
<evidence type="ECO:0000256" key="7">
    <source>
        <dbReference type="ARBA" id="ARBA00022918"/>
    </source>
</evidence>
<evidence type="ECO:0000256" key="10">
    <source>
        <dbReference type="ARBA" id="ARBA00023268"/>
    </source>
</evidence>
<evidence type="ECO:0000313" key="12">
    <source>
        <dbReference type="EMBL" id="KAH0822038.1"/>
    </source>
</evidence>
<dbReference type="Proteomes" id="UP000719412">
    <property type="component" value="Unassembled WGS sequence"/>
</dbReference>
<keyword evidence="4" id="KW-0378">Hydrolase</keyword>
<dbReference type="InterPro" id="IPR057670">
    <property type="entry name" value="SH3_retrovirus"/>
</dbReference>
<keyword evidence="1" id="KW-0540">Nuclease</keyword>
<dbReference type="InterPro" id="IPR012337">
    <property type="entry name" value="RNaseH-like_sf"/>
</dbReference>
<dbReference type="GO" id="GO:0016787">
    <property type="term" value="F:hydrolase activity"/>
    <property type="evidence" value="ECO:0007669"/>
    <property type="project" value="UniProtKB-KW"/>
</dbReference>
<evidence type="ECO:0000256" key="2">
    <source>
        <dbReference type="ARBA" id="ARBA00022723"/>
    </source>
</evidence>
<comment type="caution">
    <text evidence="12">The sequence shown here is derived from an EMBL/GenBank/DDBJ whole genome shotgun (WGS) entry which is preliminary data.</text>
</comment>
<evidence type="ECO:0000256" key="1">
    <source>
        <dbReference type="ARBA" id="ARBA00022722"/>
    </source>
</evidence>
<dbReference type="GO" id="GO:0003964">
    <property type="term" value="F:RNA-directed DNA polymerase activity"/>
    <property type="evidence" value="ECO:0007669"/>
    <property type="project" value="UniProtKB-KW"/>
</dbReference>
<keyword evidence="3" id="KW-0255">Endonuclease</keyword>
<dbReference type="InterPro" id="IPR013103">
    <property type="entry name" value="RVT_2"/>
</dbReference>
<reference evidence="12" key="1">
    <citation type="journal article" date="2020" name="J Insects Food Feed">
        <title>The yellow mealworm (Tenebrio molitor) genome: a resource for the emerging insects as food and feed industry.</title>
        <authorList>
            <person name="Eriksson T."/>
            <person name="Andere A."/>
            <person name="Kelstrup H."/>
            <person name="Emery V."/>
            <person name="Picard C."/>
        </authorList>
    </citation>
    <scope>NUCLEOTIDE SEQUENCE</scope>
    <source>
        <strain evidence="12">Stoneville</strain>
        <tissue evidence="12">Whole head</tissue>
    </source>
</reference>
<keyword evidence="8" id="KW-0808">Transferase</keyword>
<dbReference type="EMBL" id="JABDTM020004624">
    <property type="protein sequence ID" value="KAH0822038.1"/>
    <property type="molecule type" value="Genomic_DNA"/>
</dbReference>
<keyword evidence="2" id="KW-0479">Metal-binding</keyword>
<keyword evidence="13" id="KW-1185">Reference proteome</keyword>
<name>A0A8J6LK91_TENMO</name>
<dbReference type="PANTHER" id="PTHR42648:SF11">
    <property type="entry name" value="TRANSPOSON TY4-P GAG-POL POLYPROTEIN"/>
    <property type="match status" value="1"/>
</dbReference>
<reference evidence="12" key="2">
    <citation type="submission" date="2021-08" db="EMBL/GenBank/DDBJ databases">
        <authorList>
            <person name="Eriksson T."/>
        </authorList>
    </citation>
    <scope>NUCLEOTIDE SEQUENCE</scope>
    <source>
        <strain evidence="12">Stoneville</strain>
        <tissue evidence="12">Whole head</tissue>
    </source>
</reference>
<dbReference type="GO" id="GO:0042575">
    <property type="term" value="C:DNA polymerase complex"/>
    <property type="evidence" value="ECO:0007669"/>
    <property type="project" value="UniProtKB-ARBA"/>
</dbReference>
<protein>
    <recommendedName>
        <fullName evidence="11">Integrase catalytic domain-containing protein</fullName>
    </recommendedName>
</protein>
<keyword evidence="5" id="KW-0460">Magnesium</keyword>
<dbReference type="PANTHER" id="PTHR42648">
    <property type="entry name" value="TRANSPOSASE, PUTATIVE-RELATED"/>
    <property type="match status" value="1"/>
</dbReference>
<dbReference type="GO" id="GO:0004519">
    <property type="term" value="F:endonuclease activity"/>
    <property type="evidence" value="ECO:0007669"/>
    <property type="project" value="UniProtKB-KW"/>
</dbReference>
<evidence type="ECO:0000256" key="3">
    <source>
        <dbReference type="ARBA" id="ARBA00022759"/>
    </source>
</evidence>
<evidence type="ECO:0000256" key="6">
    <source>
        <dbReference type="ARBA" id="ARBA00022908"/>
    </source>
</evidence>
<dbReference type="SUPFAM" id="SSF53098">
    <property type="entry name" value="Ribonuclease H-like"/>
    <property type="match status" value="1"/>
</dbReference>
<feature type="domain" description="Integrase catalytic" evidence="11">
    <location>
        <begin position="1"/>
        <end position="80"/>
    </location>
</feature>
<evidence type="ECO:0000259" key="11">
    <source>
        <dbReference type="PROSITE" id="PS50994"/>
    </source>
</evidence>
<evidence type="ECO:0000256" key="9">
    <source>
        <dbReference type="ARBA" id="ARBA00023172"/>
    </source>
</evidence>
<evidence type="ECO:0000256" key="8">
    <source>
        <dbReference type="ARBA" id="ARBA00022932"/>
    </source>
</evidence>
<dbReference type="InterPro" id="IPR043502">
    <property type="entry name" value="DNA/RNA_pol_sf"/>
</dbReference>
<dbReference type="GO" id="GO:0015074">
    <property type="term" value="P:DNA integration"/>
    <property type="evidence" value="ECO:0007669"/>
    <property type="project" value="UniProtKB-KW"/>
</dbReference>
<dbReference type="Pfam" id="PF25597">
    <property type="entry name" value="SH3_retrovirus"/>
    <property type="match status" value="1"/>
</dbReference>
<keyword evidence="10" id="KW-0511">Multifunctional enzyme</keyword>
<keyword evidence="8" id="KW-0548">Nucleotidyltransferase</keyword>
<dbReference type="SUPFAM" id="SSF56672">
    <property type="entry name" value="DNA/RNA polymerases"/>
    <property type="match status" value="1"/>
</dbReference>
<organism evidence="12 13">
    <name type="scientific">Tenebrio molitor</name>
    <name type="common">Yellow mealworm beetle</name>
    <dbReference type="NCBI Taxonomy" id="7067"/>
    <lineage>
        <taxon>Eukaryota</taxon>
        <taxon>Metazoa</taxon>
        <taxon>Ecdysozoa</taxon>
        <taxon>Arthropoda</taxon>
        <taxon>Hexapoda</taxon>
        <taxon>Insecta</taxon>
        <taxon>Pterygota</taxon>
        <taxon>Neoptera</taxon>
        <taxon>Endopterygota</taxon>
        <taxon>Coleoptera</taxon>
        <taxon>Polyphaga</taxon>
        <taxon>Cucujiformia</taxon>
        <taxon>Tenebrionidae</taxon>
        <taxon>Tenebrio</taxon>
    </lineage>
</organism>